<dbReference type="PANTHER" id="PTHR47990">
    <property type="entry name" value="2-OXOGLUTARATE (2OG) AND FE(II)-DEPENDENT OXYGENASE SUPERFAMILY PROTEIN-RELATED"/>
    <property type="match status" value="1"/>
</dbReference>
<keyword evidence="11" id="KW-0479">Metal-binding</keyword>
<proteinExistence type="inferred from homology"/>
<evidence type="ECO:0000256" key="3">
    <source>
        <dbReference type="ARBA" id="ARBA00012293"/>
    </source>
</evidence>
<evidence type="ECO:0000256" key="4">
    <source>
        <dbReference type="ARBA" id="ARBA00012531"/>
    </source>
</evidence>
<dbReference type="InterPro" id="IPR005123">
    <property type="entry name" value="Oxoglu/Fe-dep_dioxygenase_dom"/>
</dbReference>
<dbReference type="Gene3D" id="2.60.120.330">
    <property type="entry name" value="B-lactam Antibiotic, Isopenicillin N Synthase, Chain"/>
    <property type="match status" value="1"/>
</dbReference>
<accession>A0ABW1S883</accession>
<evidence type="ECO:0000313" key="13">
    <source>
        <dbReference type="EMBL" id="MFC6197403.1"/>
    </source>
</evidence>
<evidence type="ECO:0000256" key="10">
    <source>
        <dbReference type="ARBA" id="ARBA00049359"/>
    </source>
</evidence>
<evidence type="ECO:0000256" key="5">
    <source>
        <dbReference type="ARBA" id="ARBA00019045"/>
    </source>
</evidence>
<reference evidence="14" key="1">
    <citation type="journal article" date="2019" name="Int. J. Syst. Evol. Microbiol.">
        <title>The Global Catalogue of Microorganisms (GCM) 10K type strain sequencing project: providing services to taxonomists for standard genome sequencing and annotation.</title>
        <authorList>
            <consortium name="The Broad Institute Genomics Platform"/>
            <consortium name="The Broad Institute Genome Sequencing Center for Infectious Disease"/>
            <person name="Wu L."/>
            <person name="Ma J."/>
        </authorList>
    </citation>
    <scope>NUCLEOTIDE SEQUENCE [LARGE SCALE GENOMIC DNA]</scope>
    <source>
        <strain evidence="14">CGMCC-1.15741</strain>
    </source>
</reference>
<keyword evidence="11" id="KW-0408">Iron</keyword>
<keyword evidence="6" id="KW-0266">Ethylene biosynthesis</keyword>
<evidence type="ECO:0000256" key="11">
    <source>
        <dbReference type="RuleBase" id="RU003682"/>
    </source>
</evidence>
<organism evidence="13 14">
    <name type="scientific">Ponticaulis profundi</name>
    <dbReference type="NCBI Taxonomy" id="2665222"/>
    <lineage>
        <taxon>Bacteria</taxon>
        <taxon>Pseudomonadati</taxon>
        <taxon>Pseudomonadota</taxon>
        <taxon>Alphaproteobacteria</taxon>
        <taxon>Hyphomonadales</taxon>
        <taxon>Hyphomonadaceae</taxon>
        <taxon>Ponticaulis</taxon>
    </lineage>
</organism>
<gene>
    <name evidence="13" type="ORF">ACFQDM_04900</name>
</gene>
<comment type="caution">
    <text evidence="13">The sequence shown here is derived from an EMBL/GenBank/DDBJ whole genome shotgun (WGS) entry which is preliminary data.</text>
</comment>
<keyword evidence="14" id="KW-1185">Reference proteome</keyword>
<dbReference type="PROSITE" id="PS51471">
    <property type="entry name" value="FE2OG_OXY"/>
    <property type="match status" value="1"/>
</dbReference>
<protein>
    <recommendedName>
        <fullName evidence="5">2-oxoglutarate-dependent ethylene/succinate-forming enzyme</fullName>
        <ecNumber evidence="4">1.13.12.19</ecNumber>
        <ecNumber evidence="3">1.14.20.7</ecNumber>
    </recommendedName>
    <alternativeName>
        <fullName evidence="7">2-oxoglutarate dioxygenase (ethylene-forming)</fullName>
    </alternativeName>
    <alternativeName>
        <fullName evidence="8">2-oxoglutarate/L-arginine monooxygenase/decarboxylase (succinate-forming)</fullName>
    </alternativeName>
</protein>
<dbReference type="Pfam" id="PF14226">
    <property type="entry name" value="DIOX_N"/>
    <property type="match status" value="1"/>
</dbReference>
<dbReference type="Proteomes" id="UP001596303">
    <property type="component" value="Unassembled WGS sequence"/>
</dbReference>
<feature type="domain" description="Fe2OG dioxygenase" evidence="12">
    <location>
        <begin position="165"/>
        <end position="273"/>
    </location>
</feature>
<dbReference type="EMBL" id="JBHSSW010000004">
    <property type="protein sequence ID" value="MFC6197403.1"/>
    <property type="molecule type" value="Genomic_DNA"/>
</dbReference>
<dbReference type="EC" id="1.13.12.19" evidence="4"/>
<comment type="pathway">
    <text evidence="2">Alkene biosynthesis; ethylene biosynthesis via 2-oxoglutarate.</text>
</comment>
<keyword evidence="11" id="KW-0560">Oxidoreductase</keyword>
<evidence type="ECO:0000256" key="9">
    <source>
        <dbReference type="ARBA" id="ARBA00047725"/>
    </source>
</evidence>
<comment type="catalytic activity">
    <reaction evidence="9">
        <text>2-oxoglutarate + O2 + 2 H(+) = ethene + 3 CO2 + H2O</text>
        <dbReference type="Rhea" id="RHEA:31523"/>
        <dbReference type="ChEBI" id="CHEBI:15377"/>
        <dbReference type="ChEBI" id="CHEBI:15378"/>
        <dbReference type="ChEBI" id="CHEBI:15379"/>
        <dbReference type="ChEBI" id="CHEBI:16526"/>
        <dbReference type="ChEBI" id="CHEBI:16810"/>
        <dbReference type="ChEBI" id="CHEBI:18153"/>
        <dbReference type="EC" id="1.13.12.19"/>
    </reaction>
</comment>
<dbReference type="GO" id="GO:0051213">
    <property type="term" value="F:dioxygenase activity"/>
    <property type="evidence" value="ECO:0007669"/>
    <property type="project" value="UniProtKB-KW"/>
</dbReference>
<evidence type="ECO:0000256" key="7">
    <source>
        <dbReference type="ARBA" id="ARBA00031011"/>
    </source>
</evidence>
<dbReference type="EC" id="1.14.20.7" evidence="3"/>
<comment type="similarity">
    <text evidence="11">Belongs to the iron/ascorbate-dependent oxidoreductase family.</text>
</comment>
<comment type="cofactor">
    <cofactor evidence="1">
        <name>Fe(2+)</name>
        <dbReference type="ChEBI" id="CHEBI:29033"/>
    </cofactor>
</comment>
<evidence type="ECO:0000256" key="8">
    <source>
        <dbReference type="ARBA" id="ARBA00031282"/>
    </source>
</evidence>
<dbReference type="InterPro" id="IPR044861">
    <property type="entry name" value="IPNS-like_FE2OG_OXY"/>
</dbReference>
<evidence type="ECO:0000256" key="2">
    <source>
        <dbReference type="ARBA" id="ARBA00004767"/>
    </source>
</evidence>
<evidence type="ECO:0000256" key="6">
    <source>
        <dbReference type="ARBA" id="ARBA00022666"/>
    </source>
</evidence>
<comment type="catalytic activity">
    <reaction evidence="10">
        <text>L-arginine + 2-oxoglutarate + O2 = guanidine + L-glutamate 5-semialdehyde + succinate + CO2</text>
        <dbReference type="Rhea" id="RHEA:31535"/>
        <dbReference type="ChEBI" id="CHEBI:15379"/>
        <dbReference type="ChEBI" id="CHEBI:16526"/>
        <dbReference type="ChEBI" id="CHEBI:16810"/>
        <dbReference type="ChEBI" id="CHEBI:30031"/>
        <dbReference type="ChEBI" id="CHEBI:30087"/>
        <dbReference type="ChEBI" id="CHEBI:32682"/>
        <dbReference type="ChEBI" id="CHEBI:58066"/>
        <dbReference type="EC" id="1.14.20.7"/>
    </reaction>
</comment>
<sequence>MSFEIKPISLKLRDQNAEAFRNALMTSFKETGFAVIEDHGLDQALIDRAYKASRDFFALPADLKQNYFDPQGGGQRGYTPFGTENAKGVAAIDLKEFWHTGRNLPADHPKADIMAETPSVSEVSDFDGATNELFQAFDMLGQDLLRSIAIGLDLEADYFTKRVKEGNSILRLLHYPAQETPPAEGSVRAAAHEDINVITLLLGADEAGLQVKPRGADNWIPVYAPEGSMVINVGDMLQRLTNNVLQSTTHQVVNPAPERSRFSRYSMPFFLHFEPDVEIASLDNCVTDENPNHYPGSITANAYLLERLREIGLIKD</sequence>
<evidence type="ECO:0000259" key="12">
    <source>
        <dbReference type="PROSITE" id="PS51471"/>
    </source>
</evidence>
<keyword evidence="13" id="KW-0223">Dioxygenase</keyword>
<dbReference type="SUPFAM" id="SSF51197">
    <property type="entry name" value="Clavaminate synthase-like"/>
    <property type="match status" value="1"/>
</dbReference>
<dbReference type="InterPro" id="IPR050231">
    <property type="entry name" value="Iron_ascorbate_oxido_reductase"/>
</dbReference>
<dbReference type="Pfam" id="PF03171">
    <property type="entry name" value="2OG-FeII_Oxy"/>
    <property type="match status" value="1"/>
</dbReference>
<name>A0ABW1S883_9PROT</name>
<evidence type="ECO:0000313" key="14">
    <source>
        <dbReference type="Proteomes" id="UP001596303"/>
    </source>
</evidence>
<dbReference type="InterPro" id="IPR026992">
    <property type="entry name" value="DIOX_N"/>
</dbReference>
<evidence type="ECO:0000256" key="1">
    <source>
        <dbReference type="ARBA" id="ARBA00001954"/>
    </source>
</evidence>
<dbReference type="InterPro" id="IPR027443">
    <property type="entry name" value="IPNS-like_sf"/>
</dbReference>